<dbReference type="SUPFAM" id="SSF81606">
    <property type="entry name" value="PP2C-like"/>
    <property type="match status" value="1"/>
</dbReference>
<keyword evidence="2" id="KW-0472">Membrane</keyword>
<dbReference type="PANTHER" id="PTHR43156:SF2">
    <property type="entry name" value="STAGE II SPORULATION PROTEIN E"/>
    <property type="match status" value="1"/>
</dbReference>
<accession>A0A212KEP7</accession>
<dbReference type="InterPro" id="IPR045768">
    <property type="entry name" value="SpoIIE_N"/>
</dbReference>
<keyword evidence="1" id="KW-0378">Hydrolase</keyword>
<reference evidence="4" key="1">
    <citation type="submission" date="2016-04" db="EMBL/GenBank/DDBJ databases">
        <authorList>
            <person name="Evans L.H."/>
            <person name="Alamgir A."/>
            <person name="Owens N."/>
            <person name="Weber N.D."/>
            <person name="Virtaneva K."/>
            <person name="Barbian K."/>
            <person name="Babar A."/>
            <person name="Rosenke K."/>
        </authorList>
    </citation>
    <scope>NUCLEOTIDE SEQUENCE</scope>
    <source>
        <strain evidence="4">86</strain>
    </source>
</reference>
<feature type="transmembrane region" description="Helical" evidence="2">
    <location>
        <begin position="273"/>
        <end position="291"/>
    </location>
</feature>
<evidence type="ECO:0000259" key="3">
    <source>
        <dbReference type="SMART" id="SM00331"/>
    </source>
</evidence>
<proteinExistence type="predicted"/>
<keyword evidence="2" id="KW-0812">Transmembrane</keyword>
<keyword evidence="2" id="KW-1133">Transmembrane helix</keyword>
<feature type="transmembrane region" description="Helical" evidence="2">
    <location>
        <begin position="245"/>
        <end position="266"/>
    </location>
</feature>
<organism evidence="4">
    <name type="scientific">uncultured Eubacteriales bacterium</name>
    <dbReference type="NCBI Taxonomy" id="172733"/>
    <lineage>
        <taxon>Bacteria</taxon>
        <taxon>Bacillati</taxon>
        <taxon>Bacillota</taxon>
        <taxon>Clostridia</taxon>
        <taxon>Eubacteriales</taxon>
        <taxon>environmental samples</taxon>
    </lineage>
</organism>
<gene>
    <name evidence="4" type="ORF">KL86CLO1_12863</name>
</gene>
<dbReference type="InterPro" id="IPR036457">
    <property type="entry name" value="PPM-type-like_dom_sf"/>
</dbReference>
<sequence length="784" mass="84142">MATKESLKTRAARAREEMRETGRLVLRAPALVHTAECAIHFLLGAMLSGAEIFGGYAPFGLALVGASGSGLDGFAALLGACFGYLSFQGFTEGLRYVAAAILTFSVSFAFYDVKLCKKVWFMPVCAAGMDAVTGFVYLSRNGWFTADSIFFLTELLLVGAGVYFYRTALTPWRGKREEAPLTMKQLISLLILGGTVLITLAGIPVLWGLSLGRLAATLAVMVTAYQCGVGPGAAVGVLSGLAMDIAGAGAPFYSMAYGFAGVIAGVFRRQGKLFFAVSYVLANAIAVLWTWNDGLQIAILYEVFVASVVFMVLPDRLFRWVGALAVEEPKRDTGSKARVYLKTRLNASAAAFRALHESLRSAFAAPARNDGDSSSVFDRAADQVCRRCPLQTSCWQKEYVATFNALNDALPAMLERGRGEAGDFPPYFASRCLHFPAFLAAANEELAALLYRRRFQARLRENRSSVCRQYGSLAEILGEAAAEFSVELTPDPVRERRLRQHLTALGLEGEVAAFYDEAGHLRVELEGPRLEALTTEEELRKLSALAGAPLRQAGADEGPKRDRLVLLQAEPLMAVAGVAARKKDGQTVSGDTGAWFKLDDGSLYVLLCDGMGSGPEASEDSTLAVKLLEQFLRAGVTPDAALRTLNGALALRCEEKGGFTTIDLLRVDLFTGEAAVYKYGAAPTYIRHGSRVSRVSGSALPAGLAEGESTPDKSSFKLEPGDCVVLVSDGITGGGEDVWLRELLAAFASDSPKDLACALIAESENRETGVDDRTTLVLRLAERS</sequence>
<dbReference type="Pfam" id="PF07228">
    <property type="entry name" value="SpoIIE"/>
    <property type="match status" value="1"/>
</dbReference>
<dbReference type="PANTHER" id="PTHR43156">
    <property type="entry name" value="STAGE II SPORULATION PROTEIN E-RELATED"/>
    <property type="match status" value="1"/>
</dbReference>
<dbReference type="AlphaFoldDB" id="A0A212KEP7"/>
<dbReference type="EMBL" id="FLUN01000001">
    <property type="protein sequence ID" value="SBW10183.1"/>
    <property type="molecule type" value="Genomic_DNA"/>
</dbReference>
<feature type="transmembrane region" description="Helical" evidence="2">
    <location>
        <begin position="149"/>
        <end position="166"/>
    </location>
</feature>
<feature type="domain" description="PPM-type phosphatase" evidence="3">
    <location>
        <begin position="573"/>
        <end position="780"/>
    </location>
</feature>
<dbReference type="Pfam" id="PF19732">
    <property type="entry name" value="SpoIIE_N"/>
    <property type="match status" value="1"/>
</dbReference>
<feature type="transmembrane region" description="Helical" evidence="2">
    <location>
        <begin position="94"/>
        <end position="113"/>
    </location>
</feature>
<dbReference type="SMART" id="SM00331">
    <property type="entry name" value="PP2C_SIG"/>
    <property type="match status" value="1"/>
</dbReference>
<evidence type="ECO:0000256" key="1">
    <source>
        <dbReference type="ARBA" id="ARBA00022801"/>
    </source>
</evidence>
<evidence type="ECO:0000256" key="2">
    <source>
        <dbReference type="SAM" id="Phobius"/>
    </source>
</evidence>
<name>A0A212KEP7_9FIRM</name>
<dbReference type="GO" id="GO:0016791">
    <property type="term" value="F:phosphatase activity"/>
    <property type="evidence" value="ECO:0007669"/>
    <property type="project" value="TreeGrafter"/>
</dbReference>
<dbReference type="InterPro" id="IPR001932">
    <property type="entry name" value="PPM-type_phosphatase-like_dom"/>
</dbReference>
<feature type="transmembrane region" description="Helical" evidence="2">
    <location>
        <begin position="59"/>
        <end position="87"/>
    </location>
</feature>
<dbReference type="InterPro" id="IPR052016">
    <property type="entry name" value="Bact_Sigma-Reg"/>
</dbReference>
<dbReference type="Gene3D" id="3.60.40.10">
    <property type="entry name" value="PPM-type phosphatase domain"/>
    <property type="match status" value="1"/>
</dbReference>
<feature type="transmembrane region" description="Helical" evidence="2">
    <location>
        <begin position="186"/>
        <end position="207"/>
    </location>
</feature>
<evidence type="ECO:0000313" key="4">
    <source>
        <dbReference type="EMBL" id="SBW10183.1"/>
    </source>
</evidence>
<protein>
    <submittedName>
        <fullName evidence="4">Putative stage II sporulation protein E</fullName>
    </submittedName>
</protein>